<dbReference type="AlphaFoldDB" id="A0A316DCN3"/>
<evidence type="ECO:0000313" key="1">
    <source>
        <dbReference type="EMBL" id="PWK15047.1"/>
    </source>
</evidence>
<proteinExistence type="predicted"/>
<gene>
    <name evidence="1" type="ORF">C7459_104253</name>
</gene>
<sequence>MVDVLMVAGILVLTGLSLGTTRWASRVLEEGSERA</sequence>
<keyword evidence="2" id="KW-1185">Reference proteome</keyword>
<organism evidence="1 2">
    <name type="scientific">Tumebacillus permanentifrigoris</name>
    <dbReference type="NCBI Taxonomy" id="378543"/>
    <lineage>
        <taxon>Bacteria</taxon>
        <taxon>Bacillati</taxon>
        <taxon>Bacillota</taxon>
        <taxon>Bacilli</taxon>
        <taxon>Bacillales</taxon>
        <taxon>Alicyclobacillaceae</taxon>
        <taxon>Tumebacillus</taxon>
    </lineage>
</organism>
<evidence type="ECO:0000313" key="2">
    <source>
        <dbReference type="Proteomes" id="UP000245634"/>
    </source>
</evidence>
<reference evidence="1 2" key="1">
    <citation type="submission" date="2018-05" db="EMBL/GenBank/DDBJ databases">
        <title>Genomic Encyclopedia of Type Strains, Phase IV (KMG-IV): sequencing the most valuable type-strain genomes for metagenomic binning, comparative biology and taxonomic classification.</title>
        <authorList>
            <person name="Goeker M."/>
        </authorList>
    </citation>
    <scope>NUCLEOTIDE SEQUENCE [LARGE SCALE GENOMIC DNA]</scope>
    <source>
        <strain evidence="1 2">DSM 18773</strain>
    </source>
</reference>
<dbReference type="Proteomes" id="UP000245634">
    <property type="component" value="Unassembled WGS sequence"/>
</dbReference>
<accession>A0A316DCN3</accession>
<comment type="caution">
    <text evidence="1">The sequence shown here is derived from an EMBL/GenBank/DDBJ whole genome shotgun (WGS) entry which is preliminary data.</text>
</comment>
<dbReference type="EMBL" id="QGGL01000004">
    <property type="protein sequence ID" value="PWK15047.1"/>
    <property type="molecule type" value="Genomic_DNA"/>
</dbReference>
<name>A0A316DCN3_9BACL</name>
<protein>
    <submittedName>
        <fullName evidence="1">Uncharacterized protein</fullName>
    </submittedName>
</protein>